<name>A0ABM8SVZ8_9BURK</name>
<proteinExistence type="predicted"/>
<keyword evidence="3" id="KW-1185">Reference proteome</keyword>
<evidence type="ECO:0000256" key="1">
    <source>
        <dbReference type="SAM" id="MobiDB-lite"/>
    </source>
</evidence>
<dbReference type="Proteomes" id="UP000674425">
    <property type="component" value="Unassembled WGS sequence"/>
</dbReference>
<accession>A0ABM8SVZ8</accession>
<evidence type="ECO:0000313" key="2">
    <source>
        <dbReference type="EMBL" id="CAE6837100.1"/>
    </source>
</evidence>
<reference evidence="2 3" key="1">
    <citation type="submission" date="2021-02" db="EMBL/GenBank/DDBJ databases">
        <authorList>
            <person name="Vanwijnsberghe S."/>
        </authorList>
    </citation>
    <scope>NUCLEOTIDE SEQUENCE [LARGE SCALE GENOMIC DNA]</scope>
    <source>
        <strain evidence="2 3">R-69658</strain>
    </source>
</reference>
<dbReference type="EMBL" id="CAJNAU010000093">
    <property type="protein sequence ID" value="CAE6837100.1"/>
    <property type="molecule type" value="Genomic_DNA"/>
</dbReference>
<organism evidence="2 3">
    <name type="scientific">Paraburkholderia aspalathi</name>
    <dbReference type="NCBI Taxonomy" id="1324617"/>
    <lineage>
        <taxon>Bacteria</taxon>
        <taxon>Pseudomonadati</taxon>
        <taxon>Pseudomonadota</taxon>
        <taxon>Betaproteobacteria</taxon>
        <taxon>Burkholderiales</taxon>
        <taxon>Burkholderiaceae</taxon>
        <taxon>Paraburkholderia</taxon>
    </lineage>
</organism>
<dbReference type="Pfam" id="PF18897">
    <property type="entry name" value="Gp3-like"/>
    <property type="match status" value="1"/>
</dbReference>
<feature type="region of interest" description="Disordered" evidence="1">
    <location>
        <begin position="352"/>
        <end position="373"/>
    </location>
</feature>
<dbReference type="RefSeq" id="WP_200621661.1">
    <property type="nucleotide sequence ID" value="NZ_CAJNAU010000093.1"/>
</dbReference>
<evidence type="ECO:0000313" key="3">
    <source>
        <dbReference type="Proteomes" id="UP000674425"/>
    </source>
</evidence>
<gene>
    <name evidence="2" type="ORF">R69658_06554</name>
</gene>
<sequence>MNAVLSLTGAPPRSIVEERALRPPTIGKIRPGIKVLKQAIATANPNAVATYDEMVAAGDSFETIEKALESRFRLKNALIPRNSPYFTCRRSDFTNPDVATEILRLYGEDRGQGVKLYRFPVLFAFNDWMDNLPNQMTAWGTTGRKFFSEYGNDGQRYCKTYAKVERGPRAQRATRTFGGRDIIFRQDDAIPDGICDPEQCPQYQSRQCNLSASFVFAVPDIKGLGLIELPTNSIYVLQKAYSAMQTVVLARGRLTGTRFWISKREFDITRIGDNGEAMRAKQMLTVLDAEIDIGSLLDGADDTEPALEAANRAVALVEAGRNVLPLCVDGAIETGNAESAVLIQGESATLHAESDGSLASQSDGGPAGESQGSGSLLAHVMERDGEDPDGHAATESIEERRDRMSDLLKRLGLGAEDRKHDFKVFAHARFGRGWVERAQDLDAMNVRLEQALSAPALLAQEIADARQQSLLI</sequence>
<dbReference type="InterPro" id="IPR043991">
    <property type="entry name" value="Gp3-like"/>
</dbReference>
<comment type="caution">
    <text evidence="2">The sequence shown here is derived from an EMBL/GenBank/DDBJ whole genome shotgun (WGS) entry which is preliminary data.</text>
</comment>
<protein>
    <submittedName>
        <fullName evidence="2">Uncharacterized protein</fullName>
    </submittedName>
</protein>